<feature type="region of interest" description="Disordered" evidence="1">
    <location>
        <begin position="366"/>
        <end position="386"/>
    </location>
</feature>
<dbReference type="AlphaFoldDB" id="A0A167UZT0"/>
<dbReference type="Pfam" id="PF05238">
    <property type="entry name" value="CENP-N"/>
    <property type="match status" value="1"/>
</dbReference>
<dbReference type="EMBL" id="AZGZ01000046">
    <property type="protein sequence ID" value="KZZ86829.1"/>
    <property type="molecule type" value="Genomic_DNA"/>
</dbReference>
<evidence type="ECO:0000313" key="2">
    <source>
        <dbReference type="EMBL" id="KZZ86829.1"/>
    </source>
</evidence>
<dbReference type="GO" id="GO:0007059">
    <property type="term" value="P:chromosome segregation"/>
    <property type="evidence" value="ECO:0007669"/>
    <property type="project" value="InterPro"/>
</dbReference>
<feature type="compositionally biased region" description="Low complexity" evidence="1">
    <location>
        <begin position="57"/>
        <end position="70"/>
    </location>
</feature>
<dbReference type="GO" id="GO:0034080">
    <property type="term" value="P:CENP-A containing chromatin assembly"/>
    <property type="evidence" value="ECO:0007669"/>
    <property type="project" value="InterPro"/>
</dbReference>
<accession>A0A167UZT0</accession>
<protein>
    <submittedName>
        <fullName evidence="2">CHL4 family chromosome segregation protein</fullName>
    </submittedName>
</protein>
<feature type="region of interest" description="Disordered" evidence="1">
    <location>
        <begin position="436"/>
        <end position="460"/>
    </location>
</feature>
<name>A0A167UZT0_9EURO</name>
<keyword evidence="3" id="KW-1185">Reference proteome</keyword>
<sequence>MALRVPSSSSLPDTLLIKSTTPALYRSFNRLSRPAILSLVLTWLDVKYASKYPPYLLSSSSSSTSRNSRNATEEDEEIDAAYPPANTIEELRGVYEAMKLAKGSKREVIDRVLEGDWRKGISLGQLAMVDVRYLEEHIDGGMKWNAFRIEEVNHRAHNNIKPSATRMRNQEEAKDVALPRIHPNTFLLSLHNQISTLVKPHFHIHRSEKEPVTYIRIFVMNSPFNAPPQSASASASNRYIYTDSARVIYLAFPDSAPFIYASFPTSPFSQSSMTSGNSNGKDTTGPALLGTDVKTLRRLIRDAIPHALSRPYKRYTLRETNLSSRNLTALLALRGPGRGGEGSACGRWSVFAEGKWEEGPVDVRVGSREGKKGEEEEVERGDRHEDMEVRKKRKVMVNERFGGRTSPPASSSDTIADSILPSHRPVLEKFEVHLQDPVSDSDSDDDGLQEDTQPTPATLSLTFSGSDIFTGLRILAEKGVIDAEKMPGYMTGEEGRSVLCVRKGRSVNVGSRRNLN</sequence>
<proteinExistence type="predicted"/>
<evidence type="ECO:0000256" key="1">
    <source>
        <dbReference type="SAM" id="MobiDB-lite"/>
    </source>
</evidence>
<feature type="compositionally biased region" description="Polar residues" evidence="1">
    <location>
        <begin position="450"/>
        <end position="460"/>
    </location>
</feature>
<dbReference type="Gene3D" id="3.10.20.720">
    <property type="match status" value="1"/>
</dbReference>
<dbReference type="OrthoDB" id="6585699at2759"/>
<comment type="caution">
    <text evidence="2">The sequence shown here is derived from an EMBL/GenBank/DDBJ whole genome shotgun (WGS) entry which is preliminary data.</text>
</comment>
<reference evidence="2 3" key="1">
    <citation type="journal article" date="2016" name="Genome Biol. Evol.">
        <title>Divergent and convergent evolution of fungal pathogenicity.</title>
        <authorList>
            <person name="Shang Y."/>
            <person name="Xiao G."/>
            <person name="Zheng P."/>
            <person name="Cen K."/>
            <person name="Zhan S."/>
            <person name="Wang C."/>
        </authorList>
    </citation>
    <scope>NUCLEOTIDE SEQUENCE [LARGE SCALE GENOMIC DNA]</scope>
    <source>
        <strain evidence="2 3">ARSEF 7405</strain>
    </source>
</reference>
<dbReference type="InterPro" id="IPR007902">
    <property type="entry name" value="Chl4/mis15/CENP-N"/>
</dbReference>
<dbReference type="VEuPathDB" id="FungiDB:AAP_06168"/>
<feature type="region of interest" description="Disordered" evidence="1">
    <location>
        <begin position="57"/>
        <end position="78"/>
    </location>
</feature>
<evidence type="ECO:0000313" key="3">
    <source>
        <dbReference type="Proteomes" id="UP000242877"/>
    </source>
</evidence>
<gene>
    <name evidence="2" type="ORF">AAP_06168</name>
</gene>
<feature type="compositionally biased region" description="Acidic residues" evidence="1">
    <location>
        <begin position="439"/>
        <end position="449"/>
    </location>
</feature>
<dbReference type="Proteomes" id="UP000242877">
    <property type="component" value="Unassembled WGS sequence"/>
</dbReference>
<organism evidence="2 3">
    <name type="scientific">Ascosphaera apis ARSEF 7405</name>
    <dbReference type="NCBI Taxonomy" id="392613"/>
    <lineage>
        <taxon>Eukaryota</taxon>
        <taxon>Fungi</taxon>
        <taxon>Dikarya</taxon>
        <taxon>Ascomycota</taxon>
        <taxon>Pezizomycotina</taxon>
        <taxon>Eurotiomycetes</taxon>
        <taxon>Eurotiomycetidae</taxon>
        <taxon>Onygenales</taxon>
        <taxon>Ascosphaeraceae</taxon>
        <taxon>Ascosphaera</taxon>
    </lineage>
</organism>